<accession>A0A7G9YM58</accession>
<gene>
    <name evidence="1" type="ORF">CPECMPGB_00012</name>
    <name evidence="2" type="ORF">DBBAIPCH_00012</name>
</gene>
<sequence>MKPEIGIVIHGPEIIDSGGAHHVLDVLSEHYEVTAVLGGTMGRAAVLDAFLEDRIDISRNVRPSEAIDSLSWTDVVILLNRGKSLDSGIEFGKVVTARAKEIPIVQIEDPMGGGVAIPWNDAIYWAELIGDLLGLPVWLPPRPDAARLVHTTPETPELTRRRISNVLLGETIRIGGIVVGTAISENIEIIADCGRIVEIAGARMKEHGIEKIGRIDLKGAIIRTGSIRRTQHTPRIGAIEEKSGGMRVVLIDHNAEAAFELASGADLAITVGDDTTAIAGDILYRLGIPIIGITDMDSDHVLSDASILPGSVVLQLEPGNDDLVGNAVRELIFDGENYVNVASQSIESIRVQVIEIAGTRLIDVVRW</sequence>
<dbReference type="InterPro" id="IPR012032">
    <property type="entry name" value="UCP006598"/>
</dbReference>
<dbReference type="Pfam" id="PF09890">
    <property type="entry name" value="DUF2117"/>
    <property type="match status" value="1"/>
</dbReference>
<evidence type="ECO:0000313" key="1">
    <source>
        <dbReference type="EMBL" id="QNO49092.1"/>
    </source>
</evidence>
<protein>
    <recommendedName>
        <fullName evidence="3">DUF2117 domain-containing protein</fullName>
    </recommendedName>
</protein>
<dbReference type="EMBL" id="MT631372">
    <property type="protein sequence ID" value="QNO49129.1"/>
    <property type="molecule type" value="Genomic_DNA"/>
</dbReference>
<evidence type="ECO:0000313" key="2">
    <source>
        <dbReference type="EMBL" id="QNO49129.1"/>
    </source>
</evidence>
<dbReference type="EMBL" id="MT631371">
    <property type="protein sequence ID" value="QNO49092.1"/>
    <property type="molecule type" value="Genomic_DNA"/>
</dbReference>
<proteinExistence type="predicted"/>
<dbReference type="AlphaFoldDB" id="A0A7G9YM58"/>
<reference evidence="1" key="1">
    <citation type="submission" date="2020-06" db="EMBL/GenBank/DDBJ databases">
        <title>Unique genomic features of the anaerobic methanotrophic archaea.</title>
        <authorList>
            <person name="Chadwick G.L."/>
            <person name="Skennerton C.T."/>
            <person name="Laso-Perez R."/>
            <person name="Leu A.O."/>
            <person name="Speth D.R."/>
            <person name="Yu H."/>
            <person name="Morgan-Lang C."/>
            <person name="Hatzenpichler R."/>
            <person name="Goudeau D."/>
            <person name="Malmstrom R."/>
            <person name="Brazelton W.J."/>
            <person name="Woyke T."/>
            <person name="Hallam S.J."/>
            <person name="Tyson G.W."/>
            <person name="Wegener G."/>
            <person name="Boetius A."/>
            <person name="Orphan V."/>
        </authorList>
    </citation>
    <scope>NUCLEOTIDE SEQUENCE</scope>
</reference>
<organism evidence="1">
    <name type="scientific">Candidatus Methanogaster sp. ANME-2c ERB4</name>
    <dbReference type="NCBI Taxonomy" id="2759911"/>
    <lineage>
        <taxon>Archaea</taxon>
        <taxon>Methanobacteriati</taxon>
        <taxon>Methanobacteriota</taxon>
        <taxon>Stenosarchaea group</taxon>
        <taxon>Methanomicrobia</taxon>
        <taxon>Methanosarcinales</taxon>
        <taxon>ANME-2 cluster</taxon>
        <taxon>Candidatus Methanogasteraceae</taxon>
        <taxon>Candidatus Methanogaster</taxon>
    </lineage>
</organism>
<name>A0A7G9YM58_9EURY</name>
<evidence type="ECO:0008006" key="3">
    <source>
        <dbReference type="Google" id="ProtNLM"/>
    </source>
</evidence>